<evidence type="ECO:0000313" key="1">
    <source>
        <dbReference type="EMBL" id="KAG8429923.1"/>
    </source>
</evidence>
<sequence length="89" mass="10048">MEYTYIIKKIISYCVCPPPLRIVLYGDPCLIFVAQFNPCITVAEDVNFVGLLPDLSAGKPFFALGNWNGIKSIFWRLGEGFHGNHIPTW</sequence>
<protein>
    <submittedName>
        <fullName evidence="1">Uncharacterized protein</fullName>
    </submittedName>
</protein>
<dbReference type="EMBL" id="JAACNH010001988">
    <property type="protein sequence ID" value="KAG8429923.1"/>
    <property type="molecule type" value="Genomic_DNA"/>
</dbReference>
<name>A0A8T2IDH9_9PIPI</name>
<reference evidence="1" key="1">
    <citation type="thesis" date="2020" institute="ProQuest LLC" country="789 East Eisenhower Parkway, Ann Arbor, MI, USA">
        <title>Comparative Genomics and Chromosome Evolution.</title>
        <authorList>
            <person name="Mudd A.B."/>
        </authorList>
    </citation>
    <scope>NUCLEOTIDE SEQUENCE</scope>
    <source>
        <strain evidence="1">Female2</strain>
        <tissue evidence="1">Blood</tissue>
    </source>
</reference>
<keyword evidence="2" id="KW-1185">Reference proteome</keyword>
<proteinExistence type="predicted"/>
<gene>
    <name evidence="1" type="ORF">GDO86_018804</name>
</gene>
<accession>A0A8T2IDH9</accession>
<dbReference type="Proteomes" id="UP000812440">
    <property type="component" value="Unassembled WGS sequence"/>
</dbReference>
<organism evidence="1 2">
    <name type="scientific">Hymenochirus boettgeri</name>
    <name type="common">Congo dwarf clawed frog</name>
    <dbReference type="NCBI Taxonomy" id="247094"/>
    <lineage>
        <taxon>Eukaryota</taxon>
        <taxon>Metazoa</taxon>
        <taxon>Chordata</taxon>
        <taxon>Craniata</taxon>
        <taxon>Vertebrata</taxon>
        <taxon>Euteleostomi</taxon>
        <taxon>Amphibia</taxon>
        <taxon>Batrachia</taxon>
        <taxon>Anura</taxon>
        <taxon>Pipoidea</taxon>
        <taxon>Pipidae</taxon>
        <taxon>Pipinae</taxon>
        <taxon>Hymenochirus</taxon>
    </lineage>
</organism>
<dbReference type="AlphaFoldDB" id="A0A8T2IDH9"/>
<comment type="caution">
    <text evidence="1">The sequence shown here is derived from an EMBL/GenBank/DDBJ whole genome shotgun (WGS) entry which is preliminary data.</text>
</comment>
<evidence type="ECO:0000313" key="2">
    <source>
        <dbReference type="Proteomes" id="UP000812440"/>
    </source>
</evidence>